<feature type="non-terminal residue" evidence="1">
    <location>
        <position position="1"/>
    </location>
</feature>
<reference evidence="1" key="1">
    <citation type="submission" date="2015-07" db="EMBL/GenBank/DDBJ databases">
        <title>MeaNS - Measles Nucleotide Surveillance Program.</title>
        <authorList>
            <person name="Tran T."/>
            <person name="Druce J."/>
        </authorList>
    </citation>
    <scope>NUCLEOTIDE SEQUENCE</scope>
    <source>
        <strain evidence="1">UCB-OBI-ISO-001</strain>
        <tissue evidence="1">Gonad</tissue>
    </source>
</reference>
<name>A0A0L8HQ58_OCTBM</name>
<protein>
    <submittedName>
        <fullName evidence="1">Uncharacterized protein</fullName>
    </submittedName>
</protein>
<proteinExistence type="predicted"/>
<evidence type="ECO:0000313" key="1">
    <source>
        <dbReference type="EMBL" id="KOF90880.1"/>
    </source>
</evidence>
<gene>
    <name evidence="1" type="ORF">OCBIM_22010224mg</name>
</gene>
<dbReference type="AlphaFoldDB" id="A0A0L8HQ58"/>
<sequence>HTSNYKVLNKVCFQFMHHLLMQRNLHWTGHIVRLGGDKLQKKVLLLQLADGYQNISRSKLRFKDTVNQNLKDLSIPAEKWYQLAGDCFIRRNLIFEVKSVIVTDNRL</sequence>
<organism evidence="1">
    <name type="scientific">Octopus bimaculoides</name>
    <name type="common">California two-spotted octopus</name>
    <dbReference type="NCBI Taxonomy" id="37653"/>
    <lineage>
        <taxon>Eukaryota</taxon>
        <taxon>Metazoa</taxon>
        <taxon>Spiralia</taxon>
        <taxon>Lophotrochozoa</taxon>
        <taxon>Mollusca</taxon>
        <taxon>Cephalopoda</taxon>
        <taxon>Coleoidea</taxon>
        <taxon>Octopodiformes</taxon>
        <taxon>Octopoda</taxon>
        <taxon>Incirrata</taxon>
        <taxon>Octopodidae</taxon>
        <taxon>Octopus</taxon>
    </lineage>
</organism>
<accession>A0A0L8HQ58</accession>
<dbReference type="EMBL" id="KQ417658">
    <property type="protein sequence ID" value="KOF90880.1"/>
    <property type="molecule type" value="Genomic_DNA"/>
</dbReference>